<evidence type="ECO:0000259" key="9">
    <source>
        <dbReference type="Pfam" id="PF06280"/>
    </source>
</evidence>
<keyword evidence="2" id="KW-0645">Protease</keyword>
<dbReference type="PANTHER" id="PTHR43399:SF4">
    <property type="entry name" value="CELL WALL-ASSOCIATED PROTEASE"/>
    <property type="match status" value="1"/>
</dbReference>
<feature type="non-terminal residue" evidence="10">
    <location>
        <position position="1"/>
    </location>
</feature>
<accession>A0A0C3A417</accession>
<dbReference type="SUPFAM" id="SSF52743">
    <property type="entry name" value="Subtilisin-like"/>
    <property type="match status" value="1"/>
</dbReference>
<keyword evidence="5" id="KW-0720">Serine protease</keyword>
<name>A0A0C3A417_SERVB</name>
<gene>
    <name evidence="10" type="ORF">M408DRAFT_38430</name>
</gene>
<comment type="similarity">
    <text evidence="1 6">Belongs to the peptidase S8 family.</text>
</comment>
<evidence type="ECO:0000259" key="8">
    <source>
        <dbReference type="Pfam" id="PF00082"/>
    </source>
</evidence>
<dbReference type="Proteomes" id="UP000054097">
    <property type="component" value="Unassembled WGS sequence"/>
</dbReference>
<feature type="non-terminal residue" evidence="10">
    <location>
        <position position="340"/>
    </location>
</feature>
<feature type="domain" description="Peptidase S8/S53" evidence="8">
    <location>
        <begin position="27"/>
        <end position="116"/>
    </location>
</feature>
<dbReference type="InterPro" id="IPR010435">
    <property type="entry name" value="C5a/SBT2-like_Fn3"/>
</dbReference>
<evidence type="ECO:0000256" key="2">
    <source>
        <dbReference type="ARBA" id="ARBA00022670"/>
    </source>
</evidence>
<dbReference type="HOGENOM" id="CLU_003559_4_1_1"/>
<dbReference type="GO" id="GO:0006508">
    <property type="term" value="P:proteolysis"/>
    <property type="evidence" value="ECO:0007669"/>
    <property type="project" value="UniProtKB-KW"/>
</dbReference>
<evidence type="ECO:0000256" key="3">
    <source>
        <dbReference type="ARBA" id="ARBA00022729"/>
    </source>
</evidence>
<dbReference type="GO" id="GO:0016020">
    <property type="term" value="C:membrane"/>
    <property type="evidence" value="ECO:0007669"/>
    <property type="project" value="InterPro"/>
</dbReference>
<evidence type="ECO:0000256" key="1">
    <source>
        <dbReference type="ARBA" id="ARBA00011073"/>
    </source>
</evidence>
<keyword evidence="4" id="KW-0378">Hydrolase</keyword>
<dbReference type="InterPro" id="IPR036852">
    <property type="entry name" value="Peptidase_S8/S53_dom_sf"/>
</dbReference>
<dbReference type="AlphaFoldDB" id="A0A0C3A417"/>
<dbReference type="OrthoDB" id="206201at2759"/>
<dbReference type="PANTHER" id="PTHR43399">
    <property type="entry name" value="SUBTILISIN-RELATED"/>
    <property type="match status" value="1"/>
</dbReference>
<evidence type="ECO:0000313" key="11">
    <source>
        <dbReference type="Proteomes" id="UP000054097"/>
    </source>
</evidence>
<feature type="domain" description="C5a peptidase/Subtilisin-like protease SBT2-like Fn3-like" evidence="9">
    <location>
        <begin position="153"/>
        <end position="264"/>
    </location>
</feature>
<dbReference type="Pfam" id="PF06280">
    <property type="entry name" value="fn3_5"/>
    <property type="match status" value="1"/>
</dbReference>
<evidence type="ECO:0000313" key="10">
    <source>
        <dbReference type="EMBL" id="KIM19420.1"/>
    </source>
</evidence>
<dbReference type="GO" id="GO:0004252">
    <property type="term" value="F:serine-type endopeptidase activity"/>
    <property type="evidence" value="ECO:0007669"/>
    <property type="project" value="InterPro"/>
</dbReference>
<sequence length="340" mass="36116">LLDQFLAGTPPTVSFPQSGRSGTVENPTGGLVSYFSTYGPTFDAYMKPQVSAPGGGILSTYPTNKGSYAIESGTSMATPYVAGVSALLLQTKGASKEIALAARDFLQTTAHAVRSSKNETALLQTASVQGAGLIDAYNMVHYTTIVSPGQLLLNDTANFKGHHTIQIFNNGTKQMTYKLTHKPAGTAQSLVADSIQQNVGPVPLTADAASVLMEPATITVNPGQKGELAVIITAPDVDPQTIPVYSGYVEVASQDGKEVLAVTYLGIASKLKDATILDNTNDFPAEINAAGNVTHTEETYTFVENDYPSIRFRRVMGTRRLMLDLVSENTTVSDTVSRRD</sequence>
<dbReference type="STRING" id="933852.A0A0C3A417"/>
<keyword evidence="11" id="KW-1185">Reference proteome</keyword>
<reference evidence="10 11" key="1">
    <citation type="submission" date="2014-04" db="EMBL/GenBank/DDBJ databases">
        <authorList>
            <consortium name="DOE Joint Genome Institute"/>
            <person name="Kuo A."/>
            <person name="Zuccaro A."/>
            <person name="Kohler A."/>
            <person name="Nagy L.G."/>
            <person name="Floudas D."/>
            <person name="Copeland A."/>
            <person name="Barry K.W."/>
            <person name="Cichocki N."/>
            <person name="Veneault-Fourrey C."/>
            <person name="LaButti K."/>
            <person name="Lindquist E.A."/>
            <person name="Lipzen A."/>
            <person name="Lundell T."/>
            <person name="Morin E."/>
            <person name="Murat C."/>
            <person name="Sun H."/>
            <person name="Tunlid A."/>
            <person name="Henrissat B."/>
            <person name="Grigoriev I.V."/>
            <person name="Hibbett D.S."/>
            <person name="Martin F."/>
            <person name="Nordberg H.P."/>
            <person name="Cantor M.N."/>
            <person name="Hua S.X."/>
        </authorList>
    </citation>
    <scope>NUCLEOTIDE SEQUENCE [LARGE SCALE GENOMIC DNA]</scope>
    <source>
        <strain evidence="10 11">MAFF 305830</strain>
    </source>
</reference>
<dbReference type="EMBL" id="KN824723">
    <property type="protein sequence ID" value="KIM19420.1"/>
    <property type="molecule type" value="Genomic_DNA"/>
</dbReference>
<evidence type="ECO:0000256" key="6">
    <source>
        <dbReference type="PROSITE-ProRule" id="PRU01240"/>
    </source>
</evidence>
<dbReference type="InterPro" id="IPR023828">
    <property type="entry name" value="Peptidase_S8_Ser-AS"/>
</dbReference>
<dbReference type="PROSITE" id="PS00138">
    <property type="entry name" value="SUBTILASE_SER"/>
    <property type="match status" value="1"/>
</dbReference>
<proteinExistence type="inferred from homology"/>
<feature type="region of interest" description="Disordered" evidence="7">
    <location>
        <begin position="1"/>
        <end position="26"/>
    </location>
</feature>
<dbReference type="Pfam" id="PF00082">
    <property type="entry name" value="Peptidase_S8"/>
    <property type="match status" value="1"/>
</dbReference>
<evidence type="ECO:0008006" key="12">
    <source>
        <dbReference type="Google" id="ProtNLM"/>
    </source>
</evidence>
<protein>
    <recommendedName>
        <fullName evidence="12">Peptidase S8/S53 domain-containing protein</fullName>
    </recommendedName>
</protein>
<evidence type="ECO:0000256" key="5">
    <source>
        <dbReference type="ARBA" id="ARBA00022825"/>
    </source>
</evidence>
<evidence type="ECO:0000256" key="4">
    <source>
        <dbReference type="ARBA" id="ARBA00022801"/>
    </source>
</evidence>
<organism evidence="10 11">
    <name type="scientific">Serendipita vermifera MAFF 305830</name>
    <dbReference type="NCBI Taxonomy" id="933852"/>
    <lineage>
        <taxon>Eukaryota</taxon>
        <taxon>Fungi</taxon>
        <taxon>Dikarya</taxon>
        <taxon>Basidiomycota</taxon>
        <taxon>Agaricomycotina</taxon>
        <taxon>Agaricomycetes</taxon>
        <taxon>Sebacinales</taxon>
        <taxon>Serendipitaceae</taxon>
        <taxon>Serendipita</taxon>
    </lineage>
</organism>
<reference evidence="11" key="2">
    <citation type="submission" date="2015-01" db="EMBL/GenBank/DDBJ databases">
        <title>Evolutionary Origins and Diversification of the Mycorrhizal Mutualists.</title>
        <authorList>
            <consortium name="DOE Joint Genome Institute"/>
            <consortium name="Mycorrhizal Genomics Consortium"/>
            <person name="Kohler A."/>
            <person name="Kuo A."/>
            <person name="Nagy L.G."/>
            <person name="Floudas D."/>
            <person name="Copeland A."/>
            <person name="Barry K.W."/>
            <person name="Cichocki N."/>
            <person name="Veneault-Fourrey C."/>
            <person name="LaButti K."/>
            <person name="Lindquist E.A."/>
            <person name="Lipzen A."/>
            <person name="Lundell T."/>
            <person name="Morin E."/>
            <person name="Murat C."/>
            <person name="Riley R."/>
            <person name="Ohm R."/>
            <person name="Sun H."/>
            <person name="Tunlid A."/>
            <person name="Henrissat B."/>
            <person name="Grigoriev I.V."/>
            <person name="Hibbett D.S."/>
            <person name="Martin F."/>
        </authorList>
    </citation>
    <scope>NUCLEOTIDE SEQUENCE [LARGE SCALE GENOMIC DNA]</scope>
    <source>
        <strain evidence="11">MAFF 305830</strain>
    </source>
</reference>
<keyword evidence="3" id="KW-0732">Signal</keyword>
<dbReference type="PROSITE" id="PS51892">
    <property type="entry name" value="SUBTILASE"/>
    <property type="match status" value="1"/>
</dbReference>
<evidence type="ECO:0000256" key="7">
    <source>
        <dbReference type="SAM" id="MobiDB-lite"/>
    </source>
</evidence>
<dbReference type="Gene3D" id="3.40.50.200">
    <property type="entry name" value="Peptidase S8/S53 domain"/>
    <property type="match status" value="1"/>
</dbReference>
<dbReference type="InterPro" id="IPR051048">
    <property type="entry name" value="Peptidase_S8/S53_subtilisin"/>
</dbReference>
<feature type="compositionally biased region" description="Polar residues" evidence="7">
    <location>
        <begin position="11"/>
        <end position="26"/>
    </location>
</feature>
<comment type="caution">
    <text evidence="6">Lacks conserved residue(s) required for the propagation of feature annotation.</text>
</comment>
<dbReference type="InterPro" id="IPR000209">
    <property type="entry name" value="Peptidase_S8/S53_dom"/>
</dbReference>